<gene>
    <name evidence="1" type="ORF">KR093_001171</name>
</gene>
<accession>A0AAD4K3B4</accession>
<keyword evidence="2" id="KW-1185">Reference proteome</keyword>
<reference evidence="1" key="1">
    <citation type="journal article" date="2021" name="Mol. Ecol. Resour.">
        <title>Phylogenomic analyses of the genus Drosophila reveals genomic signals of climate adaptation.</title>
        <authorList>
            <person name="Li F."/>
            <person name="Rane R.V."/>
            <person name="Luria V."/>
            <person name="Xiong Z."/>
            <person name="Chen J."/>
            <person name="Li Z."/>
            <person name="Catullo R.A."/>
            <person name="Griffin P.C."/>
            <person name="Schiffer M."/>
            <person name="Pearce S."/>
            <person name="Lee S.F."/>
            <person name="McElroy K."/>
            <person name="Stocker A."/>
            <person name="Shirriffs J."/>
            <person name="Cockerell F."/>
            <person name="Coppin C."/>
            <person name="Sgro C.M."/>
            <person name="Karger A."/>
            <person name="Cain J.W."/>
            <person name="Weber J.A."/>
            <person name="Santpere G."/>
            <person name="Kirschner M.W."/>
            <person name="Hoffmann A.A."/>
            <person name="Oakeshott J.G."/>
            <person name="Zhang G."/>
        </authorList>
    </citation>
    <scope>NUCLEOTIDE SEQUENCE</scope>
    <source>
        <strain evidence="1">BGI-SZ-2011g</strain>
    </source>
</reference>
<proteinExistence type="predicted"/>
<evidence type="ECO:0000313" key="2">
    <source>
        <dbReference type="Proteomes" id="UP001200034"/>
    </source>
</evidence>
<comment type="caution">
    <text evidence="1">The sequence shown here is derived from an EMBL/GenBank/DDBJ whole genome shotgun (WGS) entry which is preliminary data.</text>
</comment>
<sequence>RDLLKAKMPKLPKKGKDSALTLKIFAMERKKKEVNRVLNLKSAILVKSEVSYLEYIEMRSEMERLKALKDTFVRRIEKLKQQAN</sequence>
<dbReference type="Proteomes" id="UP001200034">
    <property type="component" value="Unassembled WGS sequence"/>
</dbReference>
<dbReference type="AlphaFoldDB" id="A0AAD4K3B4"/>
<evidence type="ECO:0000313" key="1">
    <source>
        <dbReference type="EMBL" id="KAH8376763.1"/>
    </source>
</evidence>
<feature type="non-terminal residue" evidence="1">
    <location>
        <position position="1"/>
    </location>
</feature>
<organism evidence="1 2">
    <name type="scientific">Drosophila rubida</name>
    <dbReference type="NCBI Taxonomy" id="30044"/>
    <lineage>
        <taxon>Eukaryota</taxon>
        <taxon>Metazoa</taxon>
        <taxon>Ecdysozoa</taxon>
        <taxon>Arthropoda</taxon>
        <taxon>Hexapoda</taxon>
        <taxon>Insecta</taxon>
        <taxon>Pterygota</taxon>
        <taxon>Neoptera</taxon>
        <taxon>Endopterygota</taxon>
        <taxon>Diptera</taxon>
        <taxon>Brachycera</taxon>
        <taxon>Muscomorpha</taxon>
        <taxon>Ephydroidea</taxon>
        <taxon>Drosophilidae</taxon>
        <taxon>Drosophila</taxon>
    </lineage>
</organism>
<name>A0AAD4K3B4_9MUSC</name>
<dbReference type="EMBL" id="JAJJHW010001127">
    <property type="protein sequence ID" value="KAH8376763.1"/>
    <property type="molecule type" value="Genomic_DNA"/>
</dbReference>
<protein>
    <submittedName>
        <fullName evidence="1">Uncharacterized protein</fullName>
    </submittedName>
</protein>